<keyword evidence="2" id="KW-0812">Transmembrane</keyword>
<dbReference type="Proteomes" id="UP001596098">
    <property type="component" value="Unassembled WGS sequence"/>
</dbReference>
<sequence>MTQQLVPPSPPSVTGQETAARAGRVLRRSRVPGARWAFRASVLFAAGMIGALWWVMRGESLHPRTCPEPLDANTVMGSFAAVVLVLAALMSLAARRVRSIPTENLNVPYPEFWLVPQREPCARRRVEDDLWWFGAWLMVLLAGLALATWHSQGKHSMGPGEEWNALVGMSVLLALGTLVRRGFYGRTARAGGRDGRSV</sequence>
<keyword evidence="4" id="KW-1185">Reference proteome</keyword>
<evidence type="ECO:0000256" key="1">
    <source>
        <dbReference type="SAM" id="MobiDB-lite"/>
    </source>
</evidence>
<dbReference type="EMBL" id="JBHSQI010000005">
    <property type="protein sequence ID" value="MFC6154089.1"/>
    <property type="molecule type" value="Genomic_DNA"/>
</dbReference>
<accession>A0ABW1QZZ1</accession>
<feature type="transmembrane region" description="Helical" evidence="2">
    <location>
        <begin position="75"/>
        <end position="94"/>
    </location>
</feature>
<protein>
    <submittedName>
        <fullName evidence="3">Uncharacterized protein</fullName>
    </submittedName>
</protein>
<feature type="transmembrane region" description="Helical" evidence="2">
    <location>
        <begin position="163"/>
        <end position="183"/>
    </location>
</feature>
<feature type="transmembrane region" description="Helical" evidence="2">
    <location>
        <begin position="130"/>
        <end position="151"/>
    </location>
</feature>
<keyword evidence="2" id="KW-0472">Membrane</keyword>
<evidence type="ECO:0000313" key="4">
    <source>
        <dbReference type="Proteomes" id="UP001596098"/>
    </source>
</evidence>
<feature type="compositionally biased region" description="Polar residues" evidence="1">
    <location>
        <begin position="1"/>
        <end position="17"/>
    </location>
</feature>
<evidence type="ECO:0000256" key="2">
    <source>
        <dbReference type="SAM" id="Phobius"/>
    </source>
</evidence>
<feature type="transmembrane region" description="Helical" evidence="2">
    <location>
        <begin position="36"/>
        <end position="55"/>
    </location>
</feature>
<evidence type="ECO:0000313" key="3">
    <source>
        <dbReference type="EMBL" id="MFC6154089.1"/>
    </source>
</evidence>
<dbReference type="RefSeq" id="WP_128221709.1">
    <property type="nucleotide sequence ID" value="NZ_CP034929.1"/>
</dbReference>
<feature type="region of interest" description="Disordered" evidence="1">
    <location>
        <begin position="1"/>
        <end position="21"/>
    </location>
</feature>
<proteinExistence type="predicted"/>
<keyword evidence="2" id="KW-1133">Transmembrane helix</keyword>
<gene>
    <name evidence="3" type="ORF">ACFPWU_10520</name>
</gene>
<name>A0ABW1QZZ1_9ACTN</name>
<organism evidence="3 4">
    <name type="scientific">Nocardioides yefusunii</name>
    <dbReference type="NCBI Taxonomy" id="2500546"/>
    <lineage>
        <taxon>Bacteria</taxon>
        <taxon>Bacillati</taxon>
        <taxon>Actinomycetota</taxon>
        <taxon>Actinomycetes</taxon>
        <taxon>Propionibacteriales</taxon>
        <taxon>Nocardioidaceae</taxon>
        <taxon>Nocardioides</taxon>
    </lineage>
</organism>
<reference evidence="4" key="1">
    <citation type="journal article" date="2019" name="Int. J. Syst. Evol. Microbiol.">
        <title>The Global Catalogue of Microorganisms (GCM) 10K type strain sequencing project: providing services to taxonomists for standard genome sequencing and annotation.</title>
        <authorList>
            <consortium name="The Broad Institute Genomics Platform"/>
            <consortium name="The Broad Institute Genome Sequencing Center for Infectious Disease"/>
            <person name="Wu L."/>
            <person name="Ma J."/>
        </authorList>
    </citation>
    <scope>NUCLEOTIDE SEQUENCE [LARGE SCALE GENOMIC DNA]</scope>
    <source>
        <strain evidence="4">DFY28</strain>
    </source>
</reference>
<comment type="caution">
    <text evidence="3">The sequence shown here is derived from an EMBL/GenBank/DDBJ whole genome shotgun (WGS) entry which is preliminary data.</text>
</comment>